<evidence type="ECO:0000313" key="1">
    <source>
        <dbReference type="EMBL" id="KTR52038.1"/>
    </source>
</evidence>
<name>A0A147DR19_9MICO</name>
<protein>
    <recommendedName>
        <fullName evidence="3">Methyltransferase</fullName>
    </recommendedName>
</protein>
<comment type="caution">
    <text evidence="1">The sequence shown here is derived from an EMBL/GenBank/DDBJ whole genome shotgun (WGS) entry which is preliminary data.</text>
</comment>
<evidence type="ECO:0008006" key="3">
    <source>
        <dbReference type="Google" id="ProtNLM"/>
    </source>
</evidence>
<gene>
    <name evidence="1" type="ORF">NS359_08085</name>
</gene>
<dbReference type="PATRIC" id="fig|465820.4.peg.1715"/>
<organism evidence="1 2">
    <name type="scientific">Curtobacterium oceanosedimentum</name>
    <dbReference type="NCBI Taxonomy" id="465820"/>
    <lineage>
        <taxon>Bacteria</taxon>
        <taxon>Bacillati</taxon>
        <taxon>Actinomycetota</taxon>
        <taxon>Actinomycetes</taxon>
        <taxon>Micrococcales</taxon>
        <taxon>Microbacteriaceae</taxon>
        <taxon>Curtobacterium</taxon>
    </lineage>
</organism>
<sequence>MLKDYRRLLRPGGAIRVVSPDALLVADILANVKSERVAAQLDFDAKIHGWDRLDEKHRWRVANRMAYQFGQHHALLSASLMETLLIESGFVDVVKMDVRETRYFETVPTTHFERFPESHHEVFTVEARTPDVGLD</sequence>
<proteinExistence type="predicted"/>
<dbReference type="EMBL" id="LDRC01000039">
    <property type="protein sequence ID" value="KTR52038.1"/>
    <property type="molecule type" value="Genomic_DNA"/>
</dbReference>
<dbReference type="SUPFAM" id="SSF53335">
    <property type="entry name" value="S-adenosyl-L-methionine-dependent methyltransferases"/>
    <property type="match status" value="1"/>
</dbReference>
<dbReference type="InterPro" id="IPR029063">
    <property type="entry name" value="SAM-dependent_MTases_sf"/>
</dbReference>
<dbReference type="AlphaFoldDB" id="A0A147DR19"/>
<evidence type="ECO:0000313" key="2">
    <source>
        <dbReference type="Proteomes" id="UP000072763"/>
    </source>
</evidence>
<reference evidence="1 2" key="1">
    <citation type="journal article" date="2016" name="Front. Microbiol.">
        <title>Genomic Resource of Rice Seed Associated Bacteria.</title>
        <authorList>
            <person name="Midha S."/>
            <person name="Bansal K."/>
            <person name="Sharma S."/>
            <person name="Kumar N."/>
            <person name="Patil P.P."/>
            <person name="Chaudhry V."/>
            <person name="Patil P.B."/>
        </authorList>
    </citation>
    <scope>NUCLEOTIDE SEQUENCE [LARGE SCALE GENOMIC DNA]</scope>
    <source>
        <strain evidence="1 2">NS359</strain>
    </source>
</reference>
<dbReference type="Proteomes" id="UP000072763">
    <property type="component" value="Unassembled WGS sequence"/>
</dbReference>
<accession>A0A147DR19</accession>